<proteinExistence type="predicted"/>
<organism evidence="2 3">
    <name type="scientific">Monoraphidium neglectum</name>
    <dbReference type="NCBI Taxonomy" id="145388"/>
    <lineage>
        <taxon>Eukaryota</taxon>
        <taxon>Viridiplantae</taxon>
        <taxon>Chlorophyta</taxon>
        <taxon>core chlorophytes</taxon>
        <taxon>Chlorophyceae</taxon>
        <taxon>CS clade</taxon>
        <taxon>Sphaeropleales</taxon>
        <taxon>Selenastraceae</taxon>
        <taxon>Monoraphidium</taxon>
    </lineage>
</organism>
<sequence>MAPPVGKNKVKAITQHKGVLPHHRSHPRGKAADTSAGLTFRFEDPLQLPKQNFNVLYVQTPRIGLLQAPFFRAFAETCQETADMVKPMLRLGIRETSLFDKCPYYDPNFSRGPSGSLIMLRHTRELVNSIRDGCIHQKCEKPIPKARVYIKDFPNATTVLLLNLGAYYLITRQANRLRGV</sequence>
<dbReference type="EMBL" id="KK100382">
    <property type="protein sequence ID" value="KIZ06365.1"/>
    <property type="molecule type" value="Genomic_DNA"/>
</dbReference>
<dbReference type="Proteomes" id="UP000054498">
    <property type="component" value="Unassembled WGS sequence"/>
</dbReference>
<keyword evidence="3" id="KW-1185">Reference proteome</keyword>
<dbReference type="KEGG" id="mng:MNEG_1592"/>
<dbReference type="OrthoDB" id="535457at2759"/>
<name>A0A0D2MUZ7_9CHLO</name>
<accession>A0A0D2MUZ7</accession>
<reference evidence="2 3" key="1">
    <citation type="journal article" date="2013" name="BMC Genomics">
        <title>Reconstruction of the lipid metabolism for the microalga Monoraphidium neglectum from its genome sequence reveals characteristics suitable for biofuel production.</title>
        <authorList>
            <person name="Bogen C."/>
            <person name="Al-Dilaimi A."/>
            <person name="Albersmeier A."/>
            <person name="Wichmann J."/>
            <person name="Grundmann M."/>
            <person name="Rupp O."/>
            <person name="Lauersen K.J."/>
            <person name="Blifernez-Klassen O."/>
            <person name="Kalinowski J."/>
            <person name="Goesmann A."/>
            <person name="Mussgnug J.H."/>
            <person name="Kruse O."/>
        </authorList>
    </citation>
    <scope>NUCLEOTIDE SEQUENCE [LARGE SCALE GENOMIC DNA]</scope>
    <source>
        <strain evidence="2 3">SAG 48.87</strain>
    </source>
</reference>
<gene>
    <name evidence="2" type="ORF">MNEG_1592</name>
</gene>
<evidence type="ECO:0000313" key="2">
    <source>
        <dbReference type="EMBL" id="KIZ06365.1"/>
    </source>
</evidence>
<dbReference type="RefSeq" id="XP_013905384.1">
    <property type="nucleotide sequence ID" value="XM_014049930.1"/>
</dbReference>
<evidence type="ECO:0000313" key="3">
    <source>
        <dbReference type="Proteomes" id="UP000054498"/>
    </source>
</evidence>
<feature type="compositionally biased region" description="Basic residues" evidence="1">
    <location>
        <begin position="19"/>
        <end position="29"/>
    </location>
</feature>
<dbReference type="AlphaFoldDB" id="A0A0D2MUZ7"/>
<evidence type="ECO:0000256" key="1">
    <source>
        <dbReference type="SAM" id="MobiDB-lite"/>
    </source>
</evidence>
<protein>
    <submittedName>
        <fullName evidence="2">Uncharacterized protein</fullName>
    </submittedName>
</protein>
<dbReference type="GeneID" id="25733628"/>
<feature type="region of interest" description="Disordered" evidence="1">
    <location>
        <begin position="1"/>
        <end position="33"/>
    </location>
</feature>